<gene>
    <name evidence="1" type="ORF">FSCOSCO3_A016259</name>
</gene>
<proteinExistence type="predicted"/>
<name>A0AAV1NXG9_SCOSC</name>
<protein>
    <submittedName>
        <fullName evidence="1">Uncharacterized protein</fullName>
    </submittedName>
</protein>
<accession>A0AAV1NXG9</accession>
<keyword evidence="2" id="KW-1185">Reference proteome</keyword>
<sequence>MSPPERCEATTAAARLAVSSWTEKQGGGGGAHIVGARPIIQRDPPRAVLKCWVSPNESSSECPRPTWVLSSKRQHRAVGQSRPHKVLILTRIGSLFFHRVPLTHHV</sequence>
<evidence type="ECO:0000313" key="2">
    <source>
        <dbReference type="Proteomes" id="UP001314229"/>
    </source>
</evidence>
<dbReference type="AlphaFoldDB" id="A0AAV1NXG9"/>
<comment type="caution">
    <text evidence="1">The sequence shown here is derived from an EMBL/GenBank/DDBJ whole genome shotgun (WGS) entry which is preliminary data.</text>
</comment>
<reference evidence="1 2" key="1">
    <citation type="submission" date="2024-01" db="EMBL/GenBank/DDBJ databases">
        <authorList>
            <person name="Alioto T."/>
            <person name="Alioto T."/>
            <person name="Gomez Garrido J."/>
        </authorList>
    </citation>
    <scope>NUCLEOTIDE SEQUENCE [LARGE SCALE GENOMIC DNA]</scope>
</reference>
<dbReference type="EMBL" id="CAWUFR010000070">
    <property type="protein sequence ID" value="CAK6964062.1"/>
    <property type="molecule type" value="Genomic_DNA"/>
</dbReference>
<dbReference type="Proteomes" id="UP001314229">
    <property type="component" value="Unassembled WGS sequence"/>
</dbReference>
<organism evidence="1 2">
    <name type="scientific">Scomber scombrus</name>
    <name type="common">Atlantic mackerel</name>
    <name type="synonym">Scomber vernalis</name>
    <dbReference type="NCBI Taxonomy" id="13677"/>
    <lineage>
        <taxon>Eukaryota</taxon>
        <taxon>Metazoa</taxon>
        <taxon>Chordata</taxon>
        <taxon>Craniata</taxon>
        <taxon>Vertebrata</taxon>
        <taxon>Euteleostomi</taxon>
        <taxon>Actinopterygii</taxon>
        <taxon>Neopterygii</taxon>
        <taxon>Teleostei</taxon>
        <taxon>Neoteleostei</taxon>
        <taxon>Acanthomorphata</taxon>
        <taxon>Pelagiaria</taxon>
        <taxon>Scombriformes</taxon>
        <taxon>Scombridae</taxon>
        <taxon>Scomber</taxon>
    </lineage>
</organism>
<evidence type="ECO:0000313" key="1">
    <source>
        <dbReference type="EMBL" id="CAK6964062.1"/>
    </source>
</evidence>